<feature type="region of interest" description="Disordered" evidence="1">
    <location>
        <begin position="14"/>
        <end position="50"/>
    </location>
</feature>
<gene>
    <name evidence="2" type="ORF">VZT92_021021</name>
</gene>
<name>A0AAW1EG81_ZOAVI</name>
<dbReference type="Proteomes" id="UP001488805">
    <property type="component" value="Unassembled WGS sequence"/>
</dbReference>
<proteinExistence type="predicted"/>
<reference evidence="2 3" key="1">
    <citation type="journal article" date="2024" name="Genome Biol. Evol.">
        <title>Chromosome-level genome assembly of the viviparous eelpout Zoarces viviparus.</title>
        <authorList>
            <person name="Fuhrmann N."/>
            <person name="Brasseur M.V."/>
            <person name="Bakowski C.E."/>
            <person name="Podsiadlowski L."/>
            <person name="Prost S."/>
            <person name="Krehenwinkel H."/>
            <person name="Mayer C."/>
        </authorList>
    </citation>
    <scope>NUCLEOTIDE SEQUENCE [LARGE SCALE GENOMIC DNA]</scope>
    <source>
        <strain evidence="2">NO-MEL_2022_Ind0_liver</strain>
    </source>
</reference>
<dbReference type="EMBL" id="JBCEZU010000329">
    <property type="protein sequence ID" value="KAK9521193.1"/>
    <property type="molecule type" value="Genomic_DNA"/>
</dbReference>
<sequence>MKKNTLHVSALQQATLNVSDGEPESLRVTTQASAGSTSGGGKMERATSGARAPVNGCEIAGCQADPDAVMRYYLL</sequence>
<evidence type="ECO:0000313" key="2">
    <source>
        <dbReference type="EMBL" id="KAK9521193.1"/>
    </source>
</evidence>
<dbReference type="AlphaFoldDB" id="A0AAW1EG81"/>
<evidence type="ECO:0000313" key="3">
    <source>
        <dbReference type="Proteomes" id="UP001488805"/>
    </source>
</evidence>
<organism evidence="2 3">
    <name type="scientific">Zoarces viviparus</name>
    <name type="common">Viviparous eelpout</name>
    <name type="synonym">Blennius viviparus</name>
    <dbReference type="NCBI Taxonomy" id="48416"/>
    <lineage>
        <taxon>Eukaryota</taxon>
        <taxon>Metazoa</taxon>
        <taxon>Chordata</taxon>
        <taxon>Craniata</taxon>
        <taxon>Vertebrata</taxon>
        <taxon>Euteleostomi</taxon>
        <taxon>Actinopterygii</taxon>
        <taxon>Neopterygii</taxon>
        <taxon>Teleostei</taxon>
        <taxon>Neoteleostei</taxon>
        <taxon>Acanthomorphata</taxon>
        <taxon>Eupercaria</taxon>
        <taxon>Perciformes</taxon>
        <taxon>Cottioidei</taxon>
        <taxon>Zoarcales</taxon>
        <taxon>Zoarcidae</taxon>
        <taxon>Zoarcinae</taxon>
        <taxon>Zoarces</taxon>
    </lineage>
</organism>
<comment type="caution">
    <text evidence="2">The sequence shown here is derived from an EMBL/GenBank/DDBJ whole genome shotgun (WGS) entry which is preliminary data.</text>
</comment>
<protein>
    <submittedName>
        <fullName evidence="2">Uncharacterized protein</fullName>
    </submittedName>
</protein>
<accession>A0AAW1EG81</accession>
<keyword evidence="3" id="KW-1185">Reference proteome</keyword>
<evidence type="ECO:0000256" key="1">
    <source>
        <dbReference type="SAM" id="MobiDB-lite"/>
    </source>
</evidence>